<evidence type="ECO:0000256" key="6">
    <source>
        <dbReference type="SAM" id="Phobius"/>
    </source>
</evidence>
<dbReference type="Pfam" id="PF04479">
    <property type="entry name" value="RTA1"/>
    <property type="match status" value="1"/>
</dbReference>
<evidence type="ECO:0000256" key="2">
    <source>
        <dbReference type="ARBA" id="ARBA00022692"/>
    </source>
</evidence>
<reference evidence="8 9" key="1">
    <citation type="submission" date="2024-01" db="EMBL/GenBank/DDBJ databases">
        <title>Comparative genomics of Cryptococcus and Kwoniella reveals pathogenesis evolution and contrasting modes of karyotype evolution via chromosome fusion or intercentromeric recombination.</title>
        <authorList>
            <person name="Coelho M.A."/>
            <person name="David-Palma M."/>
            <person name="Shea T."/>
            <person name="Bowers K."/>
            <person name="McGinley-Smith S."/>
            <person name="Mohammad A.W."/>
            <person name="Gnirke A."/>
            <person name="Yurkov A.M."/>
            <person name="Nowrousian M."/>
            <person name="Sun S."/>
            <person name="Cuomo C.A."/>
            <person name="Heitman J."/>
        </authorList>
    </citation>
    <scope>NUCLEOTIDE SEQUENCE [LARGE SCALE GENOMIC DNA]</scope>
    <source>
        <strain evidence="8">CBS 11374</strain>
    </source>
</reference>
<feature type="region of interest" description="Disordered" evidence="5">
    <location>
        <begin position="305"/>
        <end position="332"/>
    </location>
</feature>
<keyword evidence="9" id="KW-1185">Reference proteome</keyword>
<keyword evidence="4 6" id="KW-0472">Membrane</keyword>
<feature type="transmembrane region" description="Helical" evidence="6">
    <location>
        <begin position="267"/>
        <end position="291"/>
    </location>
</feature>
<protein>
    <recommendedName>
        <fullName evidence="10">Integral membrane protein</fullName>
    </recommendedName>
</protein>
<dbReference type="PANTHER" id="PTHR31465">
    <property type="entry name" value="PROTEIN RTA1-RELATED"/>
    <property type="match status" value="1"/>
</dbReference>
<keyword evidence="3 6" id="KW-1133">Transmembrane helix</keyword>
<feature type="signal peptide" evidence="7">
    <location>
        <begin position="1"/>
        <end position="21"/>
    </location>
</feature>
<evidence type="ECO:0000256" key="5">
    <source>
        <dbReference type="SAM" id="MobiDB-lite"/>
    </source>
</evidence>
<feature type="transmembrane region" description="Helical" evidence="6">
    <location>
        <begin position="110"/>
        <end position="130"/>
    </location>
</feature>
<dbReference type="GeneID" id="87953296"/>
<evidence type="ECO:0008006" key="10">
    <source>
        <dbReference type="Google" id="ProtNLM"/>
    </source>
</evidence>
<evidence type="ECO:0000313" key="8">
    <source>
        <dbReference type="EMBL" id="WRT64236.1"/>
    </source>
</evidence>
<comment type="subcellular location">
    <subcellularLocation>
        <location evidence="1">Membrane</location>
        <topology evidence="1">Multi-pass membrane protein</topology>
    </subcellularLocation>
</comment>
<dbReference type="PANTHER" id="PTHR31465:SF1">
    <property type="entry name" value="PROTEIN RTA1-RELATED"/>
    <property type="match status" value="1"/>
</dbReference>
<evidence type="ECO:0000313" key="9">
    <source>
        <dbReference type="Proteomes" id="UP001329825"/>
    </source>
</evidence>
<dbReference type="InterPro" id="IPR007568">
    <property type="entry name" value="RTA1"/>
</dbReference>
<feature type="transmembrane region" description="Helical" evidence="6">
    <location>
        <begin position="79"/>
        <end position="98"/>
    </location>
</feature>
<feature type="transmembrane region" description="Helical" evidence="6">
    <location>
        <begin position="151"/>
        <end position="176"/>
    </location>
</feature>
<evidence type="ECO:0000256" key="3">
    <source>
        <dbReference type="ARBA" id="ARBA00022989"/>
    </source>
</evidence>
<keyword evidence="7" id="KW-0732">Signal</keyword>
<dbReference type="EMBL" id="CP141881">
    <property type="protein sequence ID" value="WRT64236.1"/>
    <property type="molecule type" value="Genomic_DNA"/>
</dbReference>
<evidence type="ECO:0000256" key="7">
    <source>
        <dbReference type="SAM" id="SignalP"/>
    </source>
</evidence>
<proteinExistence type="predicted"/>
<name>A0ABZ1CU89_9TREE</name>
<accession>A0ABZ1CU89</accession>
<feature type="transmembrane region" description="Helical" evidence="6">
    <location>
        <begin position="45"/>
        <end position="67"/>
    </location>
</feature>
<gene>
    <name evidence="8" type="ORF">IL334_001165</name>
</gene>
<feature type="transmembrane region" description="Helical" evidence="6">
    <location>
        <begin position="230"/>
        <end position="247"/>
    </location>
</feature>
<sequence>MSRSILSKLLVLGAILSVAYARDLDCPEDPYADPQHDTCNPLRYIPNKAINIAAAVLYFVVAAILTFHSFKPGQRANWFMCLVIGSWCEGIGLVLRVAFRSNPHGTGLYIVQYLFVVLSPCAFLAGDYILLGRLVSFLGKNVHLRPLKAKWVSWAFISSDIATFLIQAAGGGLSISKQIKTAEAGGNIFLAGIAAQMASFLLFTVMWIIFGLRAWKNDKELWNQPGWKPLYWAMGFTCICFIIRSIFRTVELSQGYIGYLATHERFYLGFDTLPLLLGVATYCIFWPGKYLQFAPTIKKKKRNQVESAENGLPMDEQPHNDGLTGQEPIHNGSIVNRINGEKV</sequence>
<dbReference type="RefSeq" id="XP_062788976.1">
    <property type="nucleotide sequence ID" value="XM_062932925.1"/>
</dbReference>
<feature type="chain" id="PRO_5046606191" description="Integral membrane protein" evidence="7">
    <location>
        <begin position="22"/>
        <end position="343"/>
    </location>
</feature>
<organism evidence="8 9">
    <name type="scientific">Kwoniella shivajii</name>
    <dbReference type="NCBI Taxonomy" id="564305"/>
    <lineage>
        <taxon>Eukaryota</taxon>
        <taxon>Fungi</taxon>
        <taxon>Dikarya</taxon>
        <taxon>Basidiomycota</taxon>
        <taxon>Agaricomycotina</taxon>
        <taxon>Tremellomycetes</taxon>
        <taxon>Tremellales</taxon>
        <taxon>Cryptococcaceae</taxon>
        <taxon>Kwoniella</taxon>
    </lineage>
</organism>
<dbReference type="Proteomes" id="UP001329825">
    <property type="component" value="Chromosome 1"/>
</dbReference>
<keyword evidence="2 6" id="KW-0812">Transmembrane</keyword>
<evidence type="ECO:0000256" key="4">
    <source>
        <dbReference type="ARBA" id="ARBA00023136"/>
    </source>
</evidence>
<feature type="transmembrane region" description="Helical" evidence="6">
    <location>
        <begin position="188"/>
        <end position="210"/>
    </location>
</feature>
<evidence type="ECO:0000256" key="1">
    <source>
        <dbReference type="ARBA" id="ARBA00004141"/>
    </source>
</evidence>